<feature type="domain" description="Aldehyde dehydrogenase" evidence="6">
    <location>
        <begin position="27"/>
        <end position="503"/>
    </location>
</feature>
<dbReference type="FunFam" id="3.40.605.10:FF:000007">
    <property type="entry name" value="NAD/NADP-dependent betaine aldehyde dehydrogenase"/>
    <property type="match status" value="1"/>
</dbReference>
<dbReference type="InterPro" id="IPR016161">
    <property type="entry name" value="Ald_DH/histidinol_DH"/>
</dbReference>
<dbReference type="InterPro" id="IPR016163">
    <property type="entry name" value="Ald_DH_C"/>
</dbReference>
<evidence type="ECO:0000256" key="1">
    <source>
        <dbReference type="ARBA" id="ARBA00004685"/>
    </source>
</evidence>
<name>A0A8H3NMC7_9EURO</name>
<keyword evidence="3" id="KW-0560">Oxidoreductase</keyword>
<dbReference type="AlphaFoldDB" id="A0A8H3NMC7"/>
<evidence type="ECO:0000313" key="7">
    <source>
        <dbReference type="EMBL" id="GFF35716.1"/>
    </source>
</evidence>
<dbReference type="InterPro" id="IPR015590">
    <property type="entry name" value="Aldehyde_DH_dom"/>
</dbReference>
<accession>A0A8H3NMC7</accession>
<evidence type="ECO:0000256" key="5">
    <source>
        <dbReference type="ARBA" id="ARBA00049194"/>
    </source>
</evidence>
<dbReference type="InterPro" id="IPR016162">
    <property type="entry name" value="Ald_DH_N"/>
</dbReference>
<dbReference type="Pfam" id="PF00171">
    <property type="entry name" value="Aldedh"/>
    <property type="match status" value="1"/>
</dbReference>
<evidence type="ECO:0000313" key="8">
    <source>
        <dbReference type="Proteomes" id="UP000465221"/>
    </source>
</evidence>
<gene>
    <name evidence="7" type="ORF">IFM46972_04652</name>
</gene>
<dbReference type="Gene3D" id="3.40.309.10">
    <property type="entry name" value="Aldehyde Dehydrogenase, Chain A, domain 2"/>
    <property type="match status" value="1"/>
</dbReference>
<proteinExistence type="inferred from homology"/>
<evidence type="ECO:0000256" key="4">
    <source>
        <dbReference type="ARBA" id="ARBA00024226"/>
    </source>
</evidence>
<dbReference type="SUPFAM" id="SSF53720">
    <property type="entry name" value="ALDH-like"/>
    <property type="match status" value="1"/>
</dbReference>
<dbReference type="EMBL" id="BLKC01000026">
    <property type="protein sequence ID" value="GFF35716.1"/>
    <property type="molecule type" value="Genomic_DNA"/>
</dbReference>
<comment type="similarity">
    <text evidence="2">Belongs to the aldehyde dehydrogenase family.</text>
</comment>
<dbReference type="Gene3D" id="3.40.605.10">
    <property type="entry name" value="Aldehyde Dehydrogenase, Chain A, domain 1"/>
    <property type="match status" value="1"/>
</dbReference>
<dbReference type="GO" id="GO:0004029">
    <property type="term" value="F:aldehyde dehydrogenase (NAD+) activity"/>
    <property type="evidence" value="ECO:0007669"/>
    <property type="project" value="UniProtKB-EC"/>
</dbReference>
<reference evidence="7 8" key="1">
    <citation type="submission" date="2020-01" db="EMBL/GenBank/DDBJ databases">
        <title>Draft genome sequence of Aspergillus udagawae IFM 46972.</title>
        <authorList>
            <person name="Takahashi H."/>
            <person name="Yaguchi T."/>
        </authorList>
    </citation>
    <scope>NUCLEOTIDE SEQUENCE [LARGE SCALE GENOMIC DNA]</scope>
    <source>
        <strain evidence="7 8">IFM 46972</strain>
    </source>
</reference>
<comment type="caution">
    <text evidence="7">The sequence shown here is derived from an EMBL/GenBank/DDBJ whole genome shotgun (WGS) entry which is preliminary data.</text>
</comment>
<dbReference type="FunFam" id="3.40.605.10:FF:000026">
    <property type="entry name" value="Aldehyde dehydrogenase, putative"/>
    <property type="match status" value="1"/>
</dbReference>
<evidence type="ECO:0000259" key="6">
    <source>
        <dbReference type="Pfam" id="PF00171"/>
    </source>
</evidence>
<dbReference type="EC" id="1.2.1.3" evidence="4"/>
<organism evidence="7 8">
    <name type="scientific">Aspergillus udagawae</name>
    <dbReference type="NCBI Taxonomy" id="91492"/>
    <lineage>
        <taxon>Eukaryota</taxon>
        <taxon>Fungi</taxon>
        <taxon>Dikarya</taxon>
        <taxon>Ascomycota</taxon>
        <taxon>Pezizomycotina</taxon>
        <taxon>Eurotiomycetes</taxon>
        <taxon>Eurotiomycetidae</taxon>
        <taxon>Eurotiales</taxon>
        <taxon>Aspergillaceae</taxon>
        <taxon>Aspergillus</taxon>
        <taxon>Aspergillus subgen. Fumigati</taxon>
    </lineage>
</organism>
<dbReference type="FunFam" id="3.40.309.10:FF:000012">
    <property type="entry name" value="Betaine aldehyde dehydrogenase"/>
    <property type="match status" value="1"/>
</dbReference>
<dbReference type="GO" id="GO:0046394">
    <property type="term" value="P:carboxylic acid biosynthetic process"/>
    <property type="evidence" value="ECO:0007669"/>
    <property type="project" value="UniProtKB-ARBA"/>
</dbReference>
<evidence type="ECO:0000256" key="3">
    <source>
        <dbReference type="ARBA" id="ARBA00023002"/>
    </source>
</evidence>
<sequence length="921" mass="97285">MASITVTGAAGRQISVPTGLFIHNEFTPSSSNETLTVENPTTGNILGTISAATAADVDRAVTSATTGFQTWRATPGPERGRLLLKLADLIERDAEEFASLEAVDAGILYTDSMGMNIPQTIANLRYYAGWADKIDGKTLEIPGGVGYTFREPLGVCAAIVPWNAPLYAPYPLSNEQLLIVPRMITIWKLAPALATGNSLIIKTSENSPLYGQKLAQLIVEAGFPPGVVNIIAGLGLPAGQSLAEHPSIRKVSFTGSSATGRKILAAAAKTNLKKVSLELGGKGPSIVFDDCDLENALLWTRIGITANNGQICAAGSRIYVQDTIYEKFLEAYVRAARENPGVAGDPLDPATTKGPIVNGAQHQKILGYIAQGKEAGARLLFGGEKVGQKGYFVENTAFADVSEDAAIMKEEIFGPVASIAKFSSEDEVIRKANDTLHGLSAAVFTNDVNRAYRVSRALESGQVTVNAWAMLSANAPFGGVKESGFGRDMGEEALEGWTSVKTVKYMILAGGAKLKGLTLGIVDILRNPLLHPGVQLGLPPRLHLSRPSPVLRILARIRPPQVDQPVLRAAAARKRRCLAWHRADGAHIVELEQERRGGEVGLRLQPGRQVGEHAARKRRGQRRVEEDALERLAAAVRGHWVLQGVELRVGDHGCCVDDGVEGEEARVPLLALLLAAVVEDNHVDHGAGGAGGLGEDANSATAGVRVLEGEVELLDDLLDFVRGEGQEPRVDGVGLLVGLVGEARHDAKVVPGAAEAPEEVGVFRRGRRHSLSAGQDDRCRQQIVDGEAVLAAEPAISAAQGKAANACMVDGASDGGQSVLGSRLVDFLPGGTPADRDSFGSWVHGDGLHQGEVNDQATVGGAGASDRVAATFDSEVDVVLLGPEQSSTDILGISRHDYDSLSSDRQNDACLEVRGIGIPLV</sequence>
<dbReference type="Proteomes" id="UP000465221">
    <property type="component" value="Unassembled WGS sequence"/>
</dbReference>
<comment type="catalytic activity">
    <reaction evidence="5">
        <text>an aldehyde + NAD(+) + H2O = a carboxylate + NADH + 2 H(+)</text>
        <dbReference type="Rhea" id="RHEA:16185"/>
        <dbReference type="ChEBI" id="CHEBI:15377"/>
        <dbReference type="ChEBI" id="CHEBI:15378"/>
        <dbReference type="ChEBI" id="CHEBI:17478"/>
        <dbReference type="ChEBI" id="CHEBI:29067"/>
        <dbReference type="ChEBI" id="CHEBI:57540"/>
        <dbReference type="ChEBI" id="CHEBI:57945"/>
        <dbReference type="EC" id="1.2.1.3"/>
    </reaction>
</comment>
<comment type="pathway">
    <text evidence="1">Mycotoxin biosynthesis.</text>
</comment>
<evidence type="ECO:0000256" key="2">
    <source>
        <dbReference type="ARBA" id="ARBA00009986"/>
    </source>
</evidence>
<protein>
    <recommendedName>
        <fullName evidence="4">aldehyde dehydrogenase (NAD(+))</fullName>
        <ecNumber evidence="4">1.2.1.3</ecNumber>
    </recommendedName>
</protein>
<dbReference type="PANTHER" id="PTHR11699">
    <property type="entry name" value="ALDEHYDE DEHYDROGENASE-RELATED"/>
    <property type="match status" value="1"/>
</dbReference>